<comment type="catalytic activity">
    <reaction evidence="5">
        <text>2-phosphoglycolate + H2O = glycolate + phosphate</text>
        <dbReference type="Rhea" id="RHEA:14369"/>
        <dbReference type="ChEBI" id="CHEBI:15377"/>
        <dbReference type="ChEBI" id="CHEBI:29805"/>
        <dbReference type="ChEBI" id="CHEBI:43474"/>
        <dbReference type="ChEBI" id="CHEBI:58033"/>
        <dbReference type="EC" id="3.1.3.18"/>
    </reaction>
</comment>
<feature type="active site" description="Nucleophile" evidence="5">
    <location>
        <position position="8"/>
    </location>
</feature>
<comment type="cofactor">
    <cofactor evidence="5">
        <name>Mg(2+)</name>
        <dbReference type="ChEBI" id="CHEBI:18420"/>
    </cofactor>
</comment>
<comment type="similarity">
    <text evidence="5">Belongs to the archaeal SPP-like hydrolase family.</text>
</comment>
<reference evidence="7" key="1">
    <citation type="journal article" date="2020" name="mSystems">
        <title>Genome- and Community-Level Interaction Insights into Carbon Utilization and Element Cycling Functions of Hydrothermarchaeota in Hydrothermal Sediment.</title>
        <authorList>
            <person name="Zhou Z."/>
            <person name="Liu Y."/>
            <person name="Xu W."/>
            <person name="Pan J."/>
            <person name="Luo Z.H."/>
            <person name="Li M."/>
        </authorList>
    </citation>
    <scope>NUCLEOTIDE SEQUENCE [LARGE SCALE GENOMIC DNA]</scope>
    <source>
        <strain evidence="7">SpSt-468</strain>
    </source>
</reference>
<dbReference type="InterPro" id="IPR023214">
    <property type="entry name" value="HAD_sf"/>
</dbReference>
<feature type="binding site" evidence="5">
    <location>
        <position position="179"/>
    </location>
    <ligand>
        <name>Mg(2+)</name>
        <dbReference type="ChEBI" id="CHEBI:18420"/>
    </ligand>
</feature>
<evidence type="ECO:0000313" key="7">
    <source>
        <dbReference type="EMBL" id="HFK20713.1"/>
    </source>
</evidence>
<comment type="function">
    <text evidence="5">Catalyzes the dephosphorylation of 2-phosphoglycolate.</text>
</comment>
<dbReference type="NCBIfam" id="TIGR01487">
    <property type="entry name" value="Pglycolate_arch"/>
    <property type="match status" value="1"/>
</dbReference>
<dbReference type="InterPro" id="IPR006382">
    <property type="entry name" value="PGPase"/>
</dbReference>
<dbReference type="Gene3D" id="3.40.50.1000">
    <property type="entry name" value="HAD superfamily/HAD-like"/>
    <property type="match status" value="1"/>
</dbReference>
<feature type="binding site" evidence="5">
    <location>
        <position position="175"/>
    </location>
    <ligand>
        <name>Mg(2+)</name>
        <dbReference type="ChEBI" id="CHEBI:18420"/>
    </ligand>
</feature>
<sequence length="228" mass="24722">MIRAVATDVDGTMTDDNSLLSIDSVAAVRRLEEADIKVMLCSGNALCVLKSLARYIGCSGPIIAENGGVVEYRGKVKILGNIEGPKKALEKLRQALGSEVKETWSNVYRFADLAILRTLAPEKIRQIVSEIEGIKVIDSGFAYHIIDKRVDKGAGVKVAADWIGIKPEELAGIGDSMTDIELLRYAGFRGAVANAPDEVKRVANFVAAKRYGEGFVEIVDKILLLKSE</sequence>
<accession>A0A7C3J450</accession>
<evidence type="ECO:0000256" key="5">
    <source>
        <dbReference type="HAMAP-Rule" id="MF_01419"/>
    </source>
</evidence>
<feature type="binding site" evidence="5">
    <location>
        <position position="10"/>
    </location>
    <ligand>
        <name>Mg(2+)</name>
        <dbReference type="ChEBI" id="CHEBI:18420"/>
    </ligand>
</feature>
<dbReference type="PANTHER" id="PTHR10000">
    <property type="entry name" value="PHOSPHOSERINE PHOSPHATASE"/>
    <property type="match status" value="1"/>
</dbReference>
<dbReference type="GO" id="GO:0005829">
    <property type="term" value="C:cytosol"/>
    <property type="evidence" value="ECO:0007669"/>
    <property type="project" value="TreeGrafter"/>
</dbReference>
<dbReference type="HAMAP" id="MF_01419">
    <property type="entry name" value="GPH_hydrolase_arch"/>
    <property type="match status" value="1"/>
</dbReference>
<dbReference type="EC" id="3.1.3.18" evidence="5 6"/>
<organism evidence="7">
    <name type="scientific">Candidatus Methanomethylicus mesodigestus</name>
    <dbReference type="NCBI Taxonomy" id="1867258"/>
    <lineage>
        <taxon>Archaea</taxon>
        <taxon>Thermoproteota</taxon>
        <taxon>Methanosuratincolia</taxon>
        <taxon>Candidatus Methanomethylicales</taxon>
        <taxon>Candidatus Methanomethylicaceae</taxon>
        <taxon>Candidatus Methanomethylicus</taxon>
    </lineage>
</organism>
<dbReference type="NCBIfam" id="NF002245">
    <property type="entry name" value="PRK01158.1"/>
    <property type="match status" value="1"/>
</dbReference>
<dbReference type="NCBIfam" id="TIGR01482">
    <property type="entry name" value="SPP-subfamily"/>
    <property type="match status" value="1"/>
</dbReference>
<dbReference type="CDD" id="cd07514">
    <property type="entry name" value="HAD_Pase"/>
    <property type="match status" value="1"/>
</dbReference>
<dbReference type="NCBIfam" id="TIGR01484">
    <property type="entry name" value="HAD-SF-IIB"/>
    <property type="match status" value="1"/>
</dbReference>
<evidence type="ECO:0000256" key="3">
    <source>
        <dbReference type="ARBA" id="ARBA00022842"/>
    </source>
</evidence>
<dbReference type="InterPro" id="IPR036412">
    <property type="entry name" value="HAD-like_sf"/>
</dbReference>
<proteinExistence type="inferred from homology"/>
<evidence type="ECO:0000256" key="4">
    <source>
        <dbReference type="ARBA" id="ARBA00023277"/>
    </source>
</evidence>
<comment type="caution">
    <text evidence="7">The sequence shown here is derived from an EMBL/GenBank/DDBJ whole genome shotgun (WGS) entry which is preliminary data.</text>
</comment>
<dbReference type="EMBL" id="DSTX01000010">
    <property type="protein sequence ID" value="HFK20713.1"/>
    <property type="molecule type" value="Genomic_DNA"/>
</dbReference>
<protein>
    <recommendedName>
        <fullName evidence="5 6">Phosphoglycolate phosphatase</fullName>
        <shortName evidence="5">PGP</shortName>
        <shortName evidence="5">PGPase</shortName>
        <ecNumber evidence="5 6">3.1.3.18</ecNumber>
    </recommendedName>
</protein>
<dbReference type="SUPFAM" id="SSF56784">
    <property type="entry name" value="HAD-like"/>
    <property type="match status" value="1"/>
</dbReference>
<evidence type="ECO:0000256" key="6">
    <source>
        <dbReference type="NCBIfam" id="TIGR01487"/>
    </source>
</evidence>
<name>A0A7C3J450_9CREN</name>
<keyword evidence="3 5" id="KW-0460">Magnesium</keyword>
<dbReference type="GO" id="GO:0000287">
    <property type="term" value="F:magnesium ion binding"/>
    <property type="evidence" value="ECO:0007669"/>
    <property type="project" value="InterPro"/>
</dbReference>
<keyword evidence="4 5" id="KW-0119">Carbohydrate metabolism</keyword>
<dbReference type="Pfam" id="PF08282">
    <property type="entry name" value="Hydrolase_3"/>
    <property type="match status" value="2"/>
</dbReference>
<evidence type="ECO:0000256" key="1">
    <source>
        <dbReference type="ARBA" id="ARBA00022723"/>
    </source>
</evidence>
<keyword evidence="1 5" id="KW-0479">Metal-binding</keyword>
<dbReference type="Gene3D" id="3.90.1070.10">
    <property type="match status" value="1"/>
</dbReference>
<gene>
    <name evidence="7" type="ORF">ENS19_05450</name>
</gene>
<feature type="binding site" evidence="5">
    <location>
        <position position="152"/>
    </location>
    <ligand>
        <name>substrate</name>
    </ligand>
</feature>
<dbReference type="AlphaFoldDB" id="A0A7C3J450"/>
<dbReference type="PANTHER" id="PTHR10000:SF8">
    <property type="entry name" value="HAD SUPERFAMILY HYDROLASE-LIKE, TYPE 3"/>
    <property type="match status" value="1"/>
</dbReference>
<dbReference type="InterPro" id="IPR006379">
    <property type="entry name" value="HAD-SF_hydro_IIB"/>
</dbReference>
<feature type="binding site" evidence="5">
    <location>
        <position position="8"/>
    </location>
    <ligand>
        <name>Mg(2+)</name>
        <dbReference type="ChEBI" id="CHEBI:18420"/>
    </ligand>
</feature>
<evidence type="ECO:0000256" key="2">
    <source>
        <dbReference type="ARBA" id="ARBA00022801"/>
    </source>
</evidence>
<keyword evidence="2 5" id="KW-0378">Hydrolase</keyword>
<dbReference type="GO" id="GO:0008967">
    <property type="term" value="F:phosphoglycolate phosphatase activity"/>
    <property type="evidence" value="ECO:0007669"/>
    <property type="project" value="UniProtKB-UniRule"/>
</dbReference>